<dbReference type="EMBL" id="JAXOVC010000003">
    <property type="protein sequence ID" value="KAK4503823.1"/>
    <property type="molecule type" value="Genomic_DNA"/>
</dbReference>
<sequence>MEPDLWRPSAPPPDGGQNYGGDASSFKQQQRDDMEADLWQPPPPPQSKQNYRDEPPPINYFKLCQQLRTRWKIDVPNCLPSEFRKKTPFSLTLLAKLSQLAGLTQQDPPQGHELLKLRWRLRQEEQSSQASTDEWVTTRREYRRRKGNRVEEIRENKMGLMIKDVEGAVEDVKELRRRLRGSAGDKNLPTTKARHLAKVERTREAVADALRRTRGRVDIAKNRGVNEVDGALGGFDLSRGPSNMGNHRRQAKLAQRMANKKEGNAKLPLDSLQLGTLPVRSSAEVDTDRMMSSMAGLSHTGADPRSFEFRTNQWNGIIQDESGDDSEMEEDDE</sequence>
<keyword evidence="3" id="KW-1185">Reference proteome</keyword>
<evidence type="ECO:0000313" key="2">
    <source>
        <dbReference type="EMBL" id="KAK4503823.1"/>
    </source>
</evidence>
<dbReference type="Proteomes" id="UP001305779">
    <property type="component" value="Unassembled WGS sequence"/>
</dbReference>
<feature type="compositionally biased region" description="Acidic residues" evidence="1">
    <location>
        <begin position="321"/>
        <end position="333"/>
    </location>
</feature>
<feature type="region of interest" description="Disordered" evidence="1">
    <location>
        <begin position="1"/>
        <end position="57"/>
    </location>
</feature>
<gene>
    <name evidence="2" type="ORF">PRZ48_004738</name>
</gene>
<accession>A0ABR0ERK1</accession>
<feature type="region of interest" description="Disordered" evidence="1">
    <location>
        <begin position="296"/>
        <end position="333"/>
    </location>
</feature>
<organism evidence="2 3">
    <name type="scientific">Zasmidium cellare</name>
    <name type="common">Wine cellar mold</name>
    <name type="synonym">Racodium cellare</name>
    <dbReference type="NCBI Taxonomy" id="395010"/>
    <lineage>
        <taxon>Eukaryota</taxon>
        <taxon>Fungi</taxon>
        <taxon>Dikarya</taxon>
        <taxon>Ascomycota</taxon>
        <taxon>Pezizomycotina</taxon>
        <taxon>Dothideomycetes</taxon>
        <taxon>Dothideomycetidae</taxon>
        <taxon>Mycosphaerellales</taxon>
        <taxon>Mycosphaerellaceae</taxon>
        <taxon>Zasmidium</taxon>
    </lineage>
</organism>
<comment type="caution">
    <text evidence="2">The sequence shown here is derived from an EMBL/GenBank/DDBJ whole genome shotgun (WGS) entry which is preliminary data.</text>
</comment>
<name>A0ABR0ERK1_ZASCE</name>
<evidence type="ECO:0000313" key="3">
    <source>
        <dbReference type="Proteomes" id="UP001305779"/>
    </source>
</evidence>
<evidence type="ECO:0000256" key="1">
    <source>
        <dbReference type="SAM" id="MobiDB-lite"/>
    </source>
</evidence>
<reference evidence="2 3" key="1">
    <citation type="journal article" date="2023" name="G3 (Bethesda)">
        <title>A chromosome-level genome assembly of Zasmidium syzygii isolated from banana leaves.</title>
        <authorList>
            <person name="van Westerhoven A.C."/>
            <person name="Mehrabi R."/>
            <person name="Talebi R."/>
            <person name="Steentjes M.B.F."/>
            <person name="Corcolon B."/>
            <person name="Chong P.A."/>
            <person name="Kema G.H.J."/>
            <person name="Seidl M.F."/>
        </authorList>
    </citation>
    <scope>NUCLEOTIDE SEQUENCE [LARGE SCALE GENOMIC DNA]</scope>
    <source>
        <strain evidence="2 3">P124</strain>
    </source>
</reference>
<protein>
    <submittedName>
        <fullName evidence="2">Uncharacterized protein</fullName>
    </submittedName>
</protein>
<proteinExistence type="predicted"/>